<organism evidence="2 3">
    <name type="scientific">Musa acuminata subsp. malaccensis</name>
    <name type="common">Wild banana</name>
    <name type="synonym">Musa malaccensis</name>
    <dbReference type="NCBI Taxonomy" id="214687"/>
    <lineage>
        <taxon>Eukaryota</taxon>
        <taxon>Viridiplantae</taxon>
        <taxon>Streptophyta</taxon>
        <taxon>Embryophyta</taxon>
        <taxon>Tracheophyta</taxon>
        <taxon>Spermatophyta</taxon>
        <taxon>Magnoliopsida</taxon>
        <taxon>Liliopsida</taxon>
        <taxon>Zingiberales</taxon>
        <taxon>Musaceae</taxon>
        <taxon>Musa</taxon>
    </lineage>
</organism>
<feature type="compositionally biased region" description="Polar residues" evidence="1">
    <location>
        <begin position="123"/>
        <end position="135"/>
    </location>
</feature>
<evidence type="ECO:0000256" key="1">
    <source>
        <dbReference type="SAM" id="MobiDB-lite"/>
    </source>
</evidence>
<dbReference type="Proteomes" id="UP000012960">
    <property type="component" value="Unplaced"/>
</dbReference>
<feature type="region of interest" description="Disordered" evidence="1">
    <location>
        <begin position="116"/>
        <end position="150"/>
    </location>
</feature>
<dbReference type="OrthoDB" id="778084at2759"/>
<reference evidence="2" key="1">
    <citation type="submission" date="2021-05" db="UniProtKB">
        <authorList>
            <consortium name="EnsemblPlants"/>
        </authorList>
    </citation>
    <scope>IDENTIFICATION</scope>
    <source>
        <strain evidence="2">subsp. malaccensis</strain>
    </source>
</reference>
<dbReference type="PANTHER" id="PTHR34660">
    <property type="entry name" value="MYB-LIKE PROTEIN X"/>
    <property type="match status" value="1"/>
</dbReference>
<evidence type="ECO:0000313" key="2">
    <source>
        <dbReference type="EnsemblPlants" id="Ma05_p21300.3"/>
    </source>
</evidence>
<feature type="compositionally biased region" description="Low complexity" evidence="1">
    <location>
        <begin position="486"/>
        <end position="499"/>
    </location>
</feature>
<dbReference type="EnsemblPlants" id="Ma05_t21300.3">
    <property type="protein sequence ID" value="Ma05_p21300.3"/>
    <property type="gene ID" value="Ma05_g21300"/>
</dbReference>
<dbReference type="AlphaFoldDB" id="A0A804J6X2"/>
<feature type="region of interest" description="Disordered" evidence="1">
    <location>
        <begin position="184"/>
        <end position="359"/>
    </location>
</feature>
<dbReference type="Gramene" id="Ma05_t21300.3">
    <property type="protein sequence ID" value="Ma05_p21300.3"/>
    <property type="gene ID" value="Ma05_g21300"/>
</dbReference>
<feature type="region of interest" description="Disordered" evidence="1">
    <location>
        <begin position="47"/>
        <end position="96"/>
    </location>
</feature>
<feature type="region of interest" description="Disordered" evidence="1">
    <location>
        <begin position="390"/>
        <end position="440"/>
    </location>
</feature>
<feature type="compositionally biased region" description="Basic residues" evidence="1">
    <location>
        <begin position="53"/>
        <end position="62"/>
    </location>
</feature>
<sequence>MLLKPKECTIILTRTCVIHSPVCLSALLPHCIFFAGVDYSSGALKLQKESQKAKKKEKKRERKEREKTNEKLVNSQHEENHIKRKHEEKKLDQNLFSQKTSNDVIQQLERSGITEEHELPCSIQYSHDSPESSQDSNKRRKLLPSDSGHNKHGIIIRIKLPTLKQRDSKPPLLSVRQEDAQLPLASLKKREPKPLLPSVRQADAQLPLPSLKQRELKPPLPSLKQREPKPPLPSLRQAGTKLPLPSSKQRELKPPLPSLRQADTKQPLLSLEQRELKPPLPSLRQADTKLPLPSLEQREPKPLLPLVRQADTKLPLPSLTKRESKPPLPSLRQADARLPVPSLKQREPKPPLPSVRQADAQVPFPSLKQRGPEPQDTQTAAQVNVVVNNKSKQIADERPAVDEQPCSSGRAVETGLDREAAAPSHRTTSSKRIGSRTRQQEKFDELIVNWNPSPLQLELESSDAGGDDWLFGAPKQRGTSSFAAESKSSNGSGSNAISSPQPRALYLPEFDMYQLPYTVPF</sequence>
<dbReference type="PANTHER" id="PTHR34660:SF7">
    <property type="entry name" value="DNA LIGASE-LIKE PROTEIN"/>
    <property type="match status" value="1"/>
</dbReference>
<protein>
    <submittedName>
        <fullName evidence="2">Uncharacterized protein</fullName>
    </submittedName>
</protein>
<name>A0A804J6X2_MUSAM</name>
<proteinExistence type="predicted"/>
<feature type="region of interest" description="Disordered" evidence="1">
    <location>
        <begin position="458"/>
        <end position="501"/>
    </location>
</feature>
<keyword evidence="3" id="KW-1185">Reference proteome</keyword>
<feature type="compositionally biased region" description="Basic and acidic residues" evidence="1">
    <location>
        <begin position="63"/>
        <end position="81"/>
    </location>
</feature>
<accession>A0A804J6X2</accession>
<evidence type="ECO:0000313" key="3">
    <source>
        <dbReference type="Proteomes" id="UP000012960"/>
    </source>
</evidence>